<dbReference type="AlphaFoldDB" id="A0A8I6RK71"/>
<dbReference type="GeneID" id="106664025"/>
<name>A0A8I6RK71_CIMLE</name>
<sequence>MSQRDSCVINKVLKGNSLLTPNIISFDYGALTKQDVPSIQCEMYVDKENMTDKTLALSKQSKRYMGKPENIQNALCQTILLIRNKKTNEARVIPFESCTLLNINPKKRKLMAESFNIQLNYKDGINTLSKAFGSKKSKRITEMQQRMDRTNQMIEADMTQEMGDITFDEIDNTAKGAEQAILNLLPPCNRNASNLCDVYPVEKLLSAEEQETLKSAAQHLMNNPPAESDQITNYFLYSQYQLLGPNPSISSLNLLVYGNAIVKFLNMSAAEVKLKNCANKICPFSNIIANKILNEFTIQSEQGRSRPLELKDKALSHVLVIMLLLNNYTVKLDLLTSSVKGFGITKLQWFVKLLGLSSLGGSSKQYVLKLPLPPLPVVKKARKISKK</sequence>
<evidence type="ECO:0008006" key="8">
    <source>
        <dbReference type="Google" id="ProtNLM"/>
    </source>
</evidence>
<reference evidence="6" key="1">
    <citation type="submission" date="2022-01" db="UniProtKB">
        <authorList>
            <consortium name="EnsemblMetazoa"/>
        </authorList>
    </citation>
    <scope>IDENTIFICATION</scope>
</reference>
<evidence type="ECO:0000256" key="3">
    <source>
        <dbReference type="ARBA" id="ARBA00022478"/>
    </source>
</evidence>
<dbReference type="OrthoDB" id="277398at2759"/>
<dbReference type="OMA" id="IITYAHI"/>
<dbReference type="GO" id="GO:0005730">
    <property type="term" value="C:nucleolus"/>
    <property type="evidence" value="ECO:0007669"/>
    <property type="project" value="UniProtKB-SubCell"/>
</dbReference>
<evidence type="ECO:0000256" key="1">
    <source>
        <dbReference type="ARBA" id="ARBA00004604"/>
    </source>
</evidence>
<dbReference type="GO" id="GO:0000428">
    <property type="term" value="C:DNA-directed RNA polymerase complex"/>
    <property type="evidence" value="ECO:0007669"/>
    <property type="project" value="UniProtKB-KW"/>
</dbReference>
<dbReference type="GO" id="GO:0003677">
    <property type="term" value="F:DNA binding"/>
    <property type="evidence" value="ECO:0007669"/>
    <property type="project" value="InterPro"/>
</dbReference>
<dbReference type="GO" id="GO:0006351">
    <property type="term" value="P:DNA-templated transcription"/>
    <property type="evidence" value="ECO:0007669"/>
    <property type="project" value="InterPro"/>
</dbReference>
<dbReference type="KEGG" id="clec:106664025"/>
<evidence type="ECO:0000313" key="6">
    <source>
        <dbReference type="EnsemblMetazoa" id="XP_014244870.1"/>
    </source>
</evidence>
<organism evidence="6 7">
    <name type="scientific">Cimex lectularius</name>
    <name type="common">Bed bug</name>
    <name type="synonym">Acanthia lectularia</name>
    <dbReference type="NCBI Taxonomy" id="79782"/>
    <lineage>
        <taxon>Eukaryota</taxon>
        <taxon>Metazoa</taxon>
        <taxon>Ecdysozoa</taxon>
        <taxon>Arthropoda</taxon>
        <taxon>Hexapoda</taxon>
        <taxon>Insecta</taxon>
        <taxon>Pterygota</taxon>
        <taxon>Neoptera</taxon>
        <taxon>Paraneoptera</taxon>
        <taxon>Hemiptera</taxon>
        <taxon>Heteroptera</taxon>
        <taxon>Panheteroptera</taxon>
        <taxon>Cimicomorpha</taxon>
        <taxon>Cimicidae</taxon>
        <taxon>Cimex</taxon>
    </lineage>
</organism>
<keyword evidence="3" id="KW-0240">DNA-directed RNA polymerase</keyword>
<dbReference type="InterPro" id="IPR009668">
    <property type="entry name" value="RNA_pol-assoc_fac_A49-like"/>
</dbReference>
<dbReference type="Pfam" id="PF06870">
    <property type="entry name" value="RNA_pol_I_A49"/>
    <property type="match status" value="1"/>
</dbReference>
<comment type="subcellular location">
    <subcellularLocation>
        <location evidence="1">Nucleus</location>
        <location evidence="1">Nucleolus</location>
    </subcellularLocation>
</comment>
<proteinExistence type="inferred from homology"/>
<evidence type="ECO:0000256" key="4">
    <source>
        <dbReference type="ARBA" id="ARBA00023163"/>
    </source>
</evidence>
<dbReference type="PANTHER" id="PTHR14440">
    <property type="entry name" value="DNA-DIRECTED RNA POLYMERASE I SUBUNIT RPA49"/>
    <property type="match status" value="1"/>
</dbReference>
<keyword evidence="4" id="KW-0804">Transcription</keyword>
<dbReference type="RefSeq" id="XP_014244870.1">
    <property type="nucleotide sequence ID" value="XM_014389384.2"/>
</dbReference>
<dbReference type="EnsemblMetazoa" id="XM_014389384.2">
    <property type="protein sequence ID" value="XP_014244870.1"/>
    <property type="gene ID" value="LOC106664025"/>
</dbReference>
<protein>
    <recommendedName>
        <fullName evidence="8">DNA-directed RNA polymerase I subunit RPA49</fullName>
    </recommendedName>
</protein>
<comment type="similarity">
    <text evidence="2">Belongs to the eukaryotic RPA49/POLR1E RNA polymerase subunit family.</text>
</comment>
<evidence type="ECO:0000256" key="2">
    <source>
        <dbReference type="ARBA" id="ARBA00009430"/>
    </source>
</evidence>
<dbReference type="Proteomes" id="UP000494040">
    <property type="component" value="Unassembled WGS sequence"/>
</dbReference>
<keyword evidence="7" id="KW-1185">Reference proteome</keyword>
<evidence type="ECO:0000256" key="5">
    <source>
        <dbReference type="ARBA" id="ARBA00023242"/>
    </source>
</evidence>
<accession>A0A8I6RK71</accession>
<dbReference type="CTD" id="64425"/>
<keyword evidence="5" id="KW-0539">Nucleus</keyword>
<evidence type="ECO:0000313" key="7">
    <source>
        <dbReference type="Proteomes" id="UP000494040"/>
    </source>
</evidence>